<name>A0A6J6TK06_9ZZZZ</name>
<accession>A0A6J6TK06</accession>
<organism evidence="1">
    <name type="scientific">freshwater metagenome</name>
    <dbReference type="NCBI Taxonomy" id="449393"/>
    <lineage>
        <taxon>unclassified sequences</taxon>
        <taxon>metagenomes</taxon>
        <taxon>ecological metagenomes</taxon>
    </lineage>
</organism>
<reference evidence="1" key="1">
    <citation type="submission" date="2020-05" db="EMBL/GenBank/DDBJ databases">
        <authorList>
            <person name="Chiriac C."/>
            <person name="Salcher M."/>
            <person name="Ghai R."/>
            <person name="Kavagutti S V."/>
        </authorList>
    </citation>
    <scope>NUCLEOTIDE SEQUENCE</scope>
</reference>
<dbReference type="AlphaFoldDB" id="A0A6J6TK06"/>
<proteinExistence type="predicted"/>
<protein>
    <submittedName>
        <fullName evidence="1">Unannotated protein</fullName>
    </submittedName>
</protein>
<dbReference type="EMBL" id="CAEZYW010000172">
    <property type="protein sequence ID" value="CAB4747468.1"/>
    <property type="molecule type" value="Genomic_DNA"/>
</dbReference>
<sequence>MKVSRSQSGGEQYLALQSIARATGQGFEQLAVLYALEGFLRGLCLR</sequence>
<evidence type="ECO:0000313" key="1">
    <source>
        <dbReference type="EMBL" id="CAB4747468.1"/>
    </source>
</evidence>
<gene>
    <name evidence="1" type="ORF">UFOPK2786_01109</name>
</gene>